<feature type="region of interest" description="Disordered" evidence="2">
    <location>
        <begin position="1"/>
        <end position="26"/>
    </location>
</feature>
<organism evidence="4 5">
    <name type="scientific">Mycobacterium gallinarum</name>
    <dbReference type="NCBI Taxonomy" id="39689"/>
    <lineage>
        <taxon>Bacteria</taxon>
        <taxon>Bacillati</taxon>
        <taxon>Actinomycetota</taxon>
        <taxon>Actinomycetes</taxon>
        <taxon>Mycobacteriales</taxon>
        <taxon>Mycobacteriaceae</taxon>
        <taxon>Mycobacterium</taxon>
    </lineage>
</organism>
<dbReference type="GO" id="GO:0008239">
    <property type="term" value="F:dipeptidyl-peptidase activity"/>
    <property type="evidence" value="ECO:0007669"/>
    <property type="project" value="InterPro"/>
</dbReference>
<evidence type="ECO:0000313" key="5">
    <source>
        <dbReference type="Proteomes" id="UP000465785"/>
    </source>
</evidence>
<dbReference type="Pfam" id="PF02129">
    <property type="entry name" value="Peptidase_S15"/>
    <property type="match status" value="1"/>
</dbReference>
<protein>
    <submittedName>
        <fullName evidence="4">Hydrolase</fullName>
    </submittedName>
</protein>
<dbReference type="EMBL" id="AP022601">
    <property type="protein sequence ID" value="BBY91142.1"/>
    <property type="molecule type" value="Genomic_DNA"/>
</dbReference>
<evidence type="ECO:0000313" key="4">
    <source>
        <dbReference type="EMBL" id="BBY91142.1"/>
    </source>
</evidence>
<dbReference type="Gene3D" id="3.40.50.1820">
    <property type="entry name" value="alpha/beta hydrolase"/>
    <property type="match status" value="1"/>
</dbReference>
<evidence type="ECO:0000256" key="2">
    <source>
        <dbReference type="SAM" id="MobiDB-lite"/>
    </source>
</evidence>
<evidence type="ECO:0000259" key="3">
    <source>
        <dbReference type="SMART" id="SM00939"/>
    </source>
</evidence>
<dbReference type="InterPro" id="IPR013736">
    <property type="entry name" value="Xaa-Pro_dipept_C"/>
</dbReference>
<dbReference type="SUPFAM" id="SSF49785">
    <property type="entry name" value="Galactose-binding domain-like"/>
    <property type="match status" value="1"/>
</dbReference>
<keyword evidence="1 4" id="KW-0378">Hydrolase</keyword>
<dbReference type="InterPro" id="IPR000383">
    <property type="entry name" value="Xaa-Pro-like_dom"/>
</dbReference>
<proteinExistence type="predicted"/>
<dbReference type="Gene3D" id="1.10.3020.10">
    <property type="entry name" value="alpha-amino acid ester hydrolase ( Helical cap domain)"/>
    <property type="match status" value="1"/>
</dbReference>
<gene>
    <name evidence="4" type="ORF">MGALJ_08110</name>
</gene>
<dbReference type="InterPro" id="IPR029058">
    <property type="entry name" value="AB_hydrolase_fold"/>
</dbReference>
<dbReference type="InterPro" id="IPR050585">
    <property type="entry name" value="Xaa-Pro_dipeptidyl-ppase/CocE"/>
</dbReference>
<dbReference type="InterPro" id="IPR008979">
    <property type="entry name" value="Galactose-bd-like_sf"/>
</dbReference>
<feature type="region of interest" description="Disordered" evidence="2">
    <location>
        <begin position="386"/>
        <end position="410"/>
    </location>
</feature>
<dbReference type="NCBIfam" id="TIGR00976">
    <property type="entry name" value="CocE_NonD"/>
    <property type="match status" value="1"/>
</dbReference>
<keyword evidence="5" id="KW-1185">Reference proteome</keyword>
<dbReference type="SUPFAM" id="SSF53474">
    <property type="entry name" value="alpha/beta-Hydrolases"/>
    <property type="match status" value="1"/>
</dbReference>
<sequence>MRHPRSVREMTAVSDNATSTPSRGRLGTFRDRTLTRLLRLPPPTTEYSVHTVRVPMRDGVELLADHYEPATAHPAGTLLVRCPYGRGFPFSSMYAGVYAARGYHVVFQSVRGTFGSGGDFVPMVHEKADGADTVEWLRRQPWFTGSFATMGLSYLGFTQWALLADPPPEMKAAVITVGLHDPSGPRWGTGSFGLNDFLGWSDLVARQEDPKLRSTIRQLRARRALSRATSGLPAGDAGRALLGKGATWWEDWLCHPEADDPFWADRSAWDALQRTDVPVLLIGGWQDLFLEQTLTQYDTLKRRGVDVAATIGSWTHTQVMYKAAGTVTRESLDWFDAHLGGKGTTRSPVRIEVNGKGWTDLPEWPPAMPERVLYLQPTGRLGDAVPPDTASPTRFTYNPVDPTPTIGGRMLAPEGGYRKDAKLAERPDVLCFTGDRLPADLYVVGTPVVELTHSCDNPYHDVFVRISEVDAKGVSRNVSDGYRRSATASGDPGTVRIEMDATAHRFRAGSRIRVLVAGGSHPRFVRNLGTNEPLVSARELMVSTHTVHLGEGGVSRLVLPAGPDAPSAAEQT</sequence>
<name>A0A9W4BBM2_9MYCO</name>
<evidence type="ECO:0000256" key="1">
    <source>
        <dbReference type="ARBA" id="ARBA00022801"/>
    </source>
</evidence>
<dbReference type="PANTHER" id="PTHR43056:SF10">
    <property type="entry name" value="COCE_NOND FAMILY, PUTATIVE (AFU_ORTHOLOGUE AFUA_7G00600)-RELATED"/>
    <property type="match status" value="1"/>
</dbReference>
<accession>A0A9W4BBM2</accession>
<dbReference type="InterPro" id="IPR005674">
    <property type="entry name" value="CocE/Ser_esterase"/>
</dbReference>
<dbReference type="Pfam" id="PF08530">
    <property type="entry name" value="PepX_C"/>
    <property type="match status" value="1"/>
</dbReference>
<dbReference type="PANTHER" id="PTHR43056">
    <property type="entry name" value="PEPTIDASE S9 PROLYL OLIGOPEPTIDASE"/>
    <property type="match status" value="1"/>
</dbReference>
<feature type="compositionally biased region" description="Polar residues" evidence="2">
    <location>
        <begin position="13"/>
        <end position="22"/>
    </location>
</feature>
<dbReference type="AlphaFoldDB" id="A0A9W4BBM2"/>
<dbReference type="Proteomes" id="UP000465785">
    <property type="component" value="Chromosome"/>
</dbReference>
<dbReference type="KEGG" id="mgau:MGALJ_08110"/>
<feature type="domain" description="Xaa-Pro dipeptidyl-peptidase C-terminal" evidence="3">
    <location>
        <begin position="332"/>
        <end position="558"/>
    </location>
</feature>
<reference evidence="4 5" key="1">
    <citation type="journal article" date="2019" name="Emerg. Microbes Infect.">
        <title>Comprehensive subspecies identification of 175 nontuberculous mycobacteria species based on 7547 genomic profiles.</title>
        <authorList>
            <person name="Matsumoto Y."/>
            <person name="Kinjo T."/>
            <person name="Motooka D."/>
            <person name="Nabeya D."/>
            <person name="Jung N."/>
            <person name="Uechi K."/>
            <person name="Horii T."/>
            <person name="Iida T."/>
            <person name="Fujita J."/>
            <person name="Nakamura S."/>
        </authorList>
    </citation>
    <scope>NUCLEOTIDE SEQUENCE [LARGE SCALE GENOMIC DNA]</scope>
    <source>
        <strain evidence="4 5">JCM 6399</strain>
    </source>
</reference>
<dbReference type="SMART" id="SM00939">
    <property type="entry name" value="PepX_C"/>
    <property type="match status" value="1"/>
</dbReference>
<dbReference type="Gene3D" id="2.60.120.260">
    <property type="entry name" value="Galactose-binding domain-like"/>
    <property type="match status" value="1"/>
</dbReference>